<keyword evidence="2" id="KW-1185">Reference proteome</keyword>
<organism evidence="1 2">
    <name type="scientific">Araneus ventricosus</name>
    <name type="common">Orbweaver spider</name>
    <name type="synonym">Epeira ventricosa</name>
    <dbReference type="NCBI Taxonomy" id="182803"/>
    <lineage>
        <taxon>Eukaryota</taxon>
        <taxon>Metazoa</taxon>
        <taxon>Ecdysozoa</taxon>
        <taxon>Arthropoda</taxon>
        <taxon>Chelicerata</taxon>
        <taxon>Arachnida</taxon>
        <taxon>Araneae</taxon>
        <taxon>Araneomorphae</taxon>
        <taxon>Entelegynae</taxon>
        <taxon>Araneoidea</taxon>
        <taxon>Araneidae</taxon>
        <taxon>Araneus</taxon>
    </lineage>
</organism>
<dbReference type="AlphaFoldDB" id="A0A4Y2DZG9"/>
<evidence type="ECO:0000313" key="2">
    <source>
        <dbReference type="Proteomes" id="UP000499080"/>
    </source>
</evidence>
<comment type="caution">
    <text evidence="1">The sequence shown here is derived from an EMBL/GenBank/DDBJ whole genome shotgun (WGS) entry which is preliminary data.</text>
</comment>
<gene>
    <name evidence="1" type="ORF">AVEN_161068_1</name>
</gene>
<accession>A0A4Y2DZG9</accession>
<dbReference type="Proteomes" id="UP000499080">
    <property type="component" value="Unassembled WGS sequence"/>
</dbReference>
<proteinExistence type="predicted"/>
<sequence length="113" mass="12662">MIHELDSPSLGGHLPTTPTQLYSLQAHEKGLWLARIIGHPTALSTEAISEPYLPSKEAYRLRPAFGAVKGKILDRFARCKRVNPRSHFRAKSLDLLLTEILMKFLSRISGLVD</sequence>
<reference evidence="1 2" key="1">
    <citation type="journal article" date="2019" name="Sci. Rep.">
        <title>Orb-weaving spider Araneus ventricosus genome elucidates the spidroin gene catalogue.</title>
        <authorList>
            <person name="Kono N."/>
            <person name="Nakamura H."/>
            <person name="Ohtoshi R."/>
            <person name="Moran D.A.P."/>
            <person name="Shinohara A."/>
            <person name="Yoshida Y."/>
            <person name="Fujiwara M."/>
            <person name="Mori M."/>
            <person name="Tomita M."/>
            <person name="Arakawa K."/>
        </authorList>
    </citation>
    <scope>NUCLEOTIDE SEQUENCE [LARGE SCALE GENOMIC DNA]</scope>
</reference>
<dbReference type="EMBL" id="BGPR01000460">
    <property type="protein sequence ID" value="GBM21459.1"/>
    <property type="molecule type" value="Genomic_DNA"/>
</dbReference>
<evidence type="ECO:0000313" key="1">
    <source>
        <dbReference type="EMBL" id="GBM21459.1"/>
    </source>
</evidence>
<name>A0A4Y2DZG9_ARAVE</name>
<protein>
    <submittedName>
        <fullName evidence="1">Uncharacterized protein</fullName>
    </submittedName>
</protein>